<dbReference type="GO" id="GO:0006493">
    <property type="term" value="P:protein O-linked glycosylation"/>
    <property type="evidence" value="ECO:0007669"/>
    <property type="project" value="TreeGrafter"/>
</dbReference>
<evidence type="ECO:0000256" key="5">
    <source>
        <dbReference type="ARBA" id="ARBA00022692"/>
    </source>
</evidence>
<dbReference type="GO" id="GO:0016020">
    <property type="term" value="C:membrane"/>
    <property type="evidence" value="ECO:0007669"/>
    <property type="project" value="UniProtKB-SubCell"/>
</dbReference>
<keyword evidence="7" id="KW-1133">Transmembrane helix</keyword>
<dbReference type="GO" id="GO:0005794">
    <property type="term" value="C:Golgi apparatus"/>
    <property type="evidence" value="ECO:0007669"/>
    <property type="project" value="TreeGrafter"/>
</dbReference>
<evidence type="ECO:0000256" key="1">
    <source>
        <dbReference type="ARBA" id="ARBA00004606"/>
    </source>
</evidence>
<evidence type="ECO:0000256" key="3">
    <source>
        <dbReference type="ARBA" id="ARBA00022676"/>
    </source>
</evidence>
<evidence type="ECO:0000256" key="7">
    <source>
        <dbReference type="ARBA" id="ARBA00022989"/>
    </source>
</evidence>
<reference evidence="10 11" key="1">
    <citation type="journal article" date="2019" name="BMC Genomics">
        <title>Chromosome level assembly and comparative genome analysis confirm lager-brewing yeasts originated from a single hybridization.</title>
        <authorList>
            <person name="Salazar A.N."/>
            <person name="Gorter de Vries A.R."/>
            <person name="van den Broek M."/>
            <person name="Brouwers N."/>
            <person name="de la Torre Cortes P."/>
            <person name="Kuijpers N.G.A."/>
            <person name="Daran J.G."/>
            <person name="Abeel T."/>
        </authorList>
    </citation>
    <scope>NUCLEOTIDE SEQUENCE [LARGE SCALE GENOMIC DNA]</scope>
    <source>
        <strain evidence="10 11">CBS 1483</strain>
    </source>
</reference>
<name>A0A6C1E6B3_SACPS</name>
<comment type="similarity">
    <text evidence="2">Belongs to the MNN1/MNT family.</text>
</comment>
<evidence type="ECO:0000256" key="4">
    <source>
        <dbReference type="ARBA" id="ARBA00022679"/>
    </source>
</evidence>
<proteinExistence type="inferred from homology"/>
<keyword evidence="9" id="KW-0325">Glycoprotein</keyword>
<dbReference type="SUPFAM" id="SSF53448">
    <property type="entry name" value="Nucleotide-diphospho-sugar transferases"/>
    <property type="match status" value="1"/>
</dbReference>
<accession>A0A6C1E6B3</accession>
<evidence type="ECO:0000256" key="6">
    <source>
        <dbReference type="ARBA" id="ARBA00022968"/>
    </source>
</evidence>
<dbReference type="Pfam" id="PF11051">
    <property type="entry name" value="Mannosyl_trans3"/>
    <property type="match status" value="1"/>
</dbReference>
<dbReference type="InterPro" id="IPR029044">
    <property type="entry name" value="Nucleotide-diphossugar_trans"/>
</dbReference>
<keyword evidence="8" id="KW-0472">Membrane</keyword>
<organism evidence="10 11">
    <name type="scientific">Saccharomyces pastorianus</name>
    <name type="common">Lager yeast</name>
    <name type="synonym">Saccharomyces cerevisiae x Saccharomyces eubayanus</name>
    <dbReference type="NCBI Taxonomy" id="27292"/>
    <lineage>
        <taxon>Eukaryota</taxon>
        <taxon>Fungi</taxon>
        <taxon>Dikarya</taxon>
        <taxon>Ascomycota</taxon>
        <taxon>Saccharomycotina</taxon>
        <taxon>Saccharomycetes</taxon>
        <taxon>Saccharomycetales</taxon>
        <taxon>Saccharomycetaceae</taxon>
        <taxon>Saccharomyces</taxon>
    </lineage>
</organism>
<gene>
    <name evidence="10" type="primary">MNT2_2</name>
    <name evidence="10" type="ORF">GRS66_007386</name>
</gene>
<keyword evidence="11" id="KW-1185">Reference proteome</keyword>
<keyword evidence="5" id="KW-0812">Transmembrane</keyword>
<evidence type="ECO:0000313" key="10">
    <source>
        <dbReference type="EMBL" id="QID84852.1"/>
    </source>
</evidence>
<dbReference type="PANTHER" id="PTHR31392:SF1">
    <property type="entry name" value="ALPHA-1,3-MANNOSYLTRANSFERASE MNN1-RELATED"/>
    <property type="match status" value="1"/>
</dbReference>
<dbReference type="OrthoDB" id="430354at2759"/>
<dbReference type="InterPro" id="IPR022751">
    <property type="entry name" value="Alpha_mannosyltransferase"/>
</dbReference>
<dbReference type="AlphaFoldDB" id="A0A6C1E6B3"/>
<protein>
    <submittedName>
        <fullName evidence="10">Alpha-1,2-mannosyltransferase KRE2</fullName>
    </submittedName>
</protein>
<keyword evidence="3 10" id="KW-0328">Glycosyltransferase</keyword>
<comment type="subcellular location">
    <subcellularLocation>
        <location evidence="1">Membrane</location>
        <topology evidence="1">Single-pass type II membrane protein</topology>
    </subcellularLocation>
</comment>
<dbReference type="PANTHER" id="PTHR31392">
    <property type="entry name" value="ALPHA-1,3-MANNOSYLTRANSFERASE MNN1-RELATED"/>
    <property type="match status" value="1"/>
</dbReference>
<keyword evidence="6" id="KW-0735">Signal-anchor</keyword>
<sequence length="558" mass="64793">MRRKNRLFILVVLLGIVLVVYYSQLNSLDLVEPVQSSSSGNGGCWSYYEGLTPGWLNDFYDVNQITPNPAKDVIELVTRIKIFFNCLQQVDGHNIQRLRDIEKKLFPYINFEKLETDESAFWHTTTRWNGEVYHASVLEFDPKNHQFLRSKPINFDTGLSFWENWLHTATQSGSKGIVISASDVQLNETIRLLKVLRFIKNDYPIQIVHNADLSQDSMKSIIKYARSLDTAEYPAQELWFLNVHSLLNPKYSKKFTTYSNKWLALTFSSFEIPILMDSDTVPFVSIEKFYELEEFQKTGVLFFKDRVISDDLFESSELKILREIVYGCIGLDLEDESKIHEQVEDPVVAQVLENMFIKKYKHHLESGLVILHKGKHLFSMLTSIALQFSPIAEYFHGDKDFFWLGELLSNNRFTFHPVDASNIGQLGNVVSKESTGEFYQICSVQLSHTDRDGSLLWLNGGLNICKKTSWEYDYEHRQRLNDMFQNADELREYYASPVKLEGIIIPDTSISGWINSGECFLFNYCTLFKEGEFGKLIKFKEDEKLRLSQIVDIWNKDI</sequence>
<dbReference type="EMBL" id="CP049004">
    <property type="protein sequence ID" value="QID84852.1"/>
    <property type="molecule type" value="Genomic_DNA"/>
</dbReference>
<keyword evidence="4 10" id="KW-0808">Transferase</keyword>
<evidence type="ECO:0000256" key="2">
    <source>
        <dbReference type="ARBA" id="ARBA00009105"/>
    </source>
</evidence>
<evidence type="ECO:0000256" key="8">
    <source>
        <dbReference type="ARBA" id="ARBA00023136"/>
    </source>
</evidence>
<dbReference type="GO" id="GO:0000033">
    <property type="term" value="F:alpha-1,3-mannosyltransferase activity"/>
    <property type="evidence" value="ECO:0007669"/>
    <property type="project" value="TreeGrafter"/>
</dbReference>
<dbReference type="Proteomes" id="UP000501346">
    <property type="component" value="Chromosome SeVII-ScVII"/>
</dbReference>
<evidence type="ECO:0000313" key="11">
    <source>
        <dbReference type="Proteomes" id="UP000501346"/>
    </source>
</evidence>
<evidence type="ECO:0000256" key="9">
    <source>
        <dbReference type="ARBA" id="ARBA00023180"/>
    </source>
</evidence>